<keyword evidence="1" id="KW-1133">Transmembrane helix</keyword>
<keyword evidence="1" id="KW-0812">Transmembrane</keyword>
<reference evidence="2 3" key="1">
    <citation type="submission" date="2020-08" db="EMBL/GenBank/DDBJ databases">
        <title>Sequencing the genomes of 1000 actinobacteria strains.</title>
        <authorList>
            <person name="Klenk H.-P."/>
        </authorList>
    </citation>
    <scope>NUCLEOTIDE SEQUENCE [LARGE SCALE GENOMIC DNA]</scope>
    <source>
        <strain evidence="2 3">DSM 43149</strain>
    </source>
</reference>
<dbReference type="Proteomes" id="UP000578112">
    <property type="component" value="Unassembled WGS sequence"/>
</dbReference>
<keyword evidence="1" id="KW-0472">Membrane</keyword>
<dbReference type="EMBL" id="JACHNH010000001">
    <property type="protein sequence ID" value="MBB4760989.1"/>
    <property type="molecule type" value="Genomic_DNA"/>
</dbReference>
<proteinExistence type="predicted"/>
<comment type="caution">
    <text evidence="2">The sequence shown here is derived from an EMBL/GenBank/DDBJ whole genome shotgun (WGS) entry which is preliminary data.</text>
</comment>
<keyword evidence="3" id="KW-1185">Reference proteome</keyword>
<evidence type="ECO:0000256" key="1">
    <source>
        <dbReference type="SAM" id="Phobius"/>
    </source>
</evidence>
<dbReference type="AlphaFoldDB" id="A0A7W7HUC2"/>
<gene>
    <name evidence="2" type="ORF">BJ971_001545</name>
</gene>
<feature type="transmembrane region" description="Helical" evidence="1">
    <location>
        <begin position="39"/>
        <end position="60"/>
    </location>
</feature>
<accession>A0A7W7HUC2</accession>
<sequence>MNDLDDLRDAMNTPDFSPKPLDLGAVMAAGGRLRRRRRLAVGATSGLAVLALLVGGAQLARPDGAQPVSAGSPGTGVNVTPVEPRQDGAFGDVVDTGMTIGGGPRLLWVTELEDPALPDTGIGIAVGRRDAGGGLVVDVMSNESVGSDRAPGFHAAQAPMTIGSGPSPAFGYYVGDAAKITVTADGKKVTARQATWSEDPSVVLFWFTLDQVAPGARLGKLSAHDRDGRRLPAGNASFGVG</sequence>
<evidence type="ECO:0000313" key="3">
    <source>
        <dbReference type="Proteomes" id="UP000578112"/>
    </source>
</evidence>
<dbReference type="RefSeq" id="WP_184991127.1">
    <property type="nucleotide sequence ID" value="NZ_BOMK01000037.1"/>
</dbReference>
<protein>
    <submittedName>
        <fullName evidence="2">Uncharacterized protein</fullName>
    </submittedName>
</protein>
<evidence type="ECO:0000313" key="2">
    <source>
        <dbReference type="EMBL" id="MBB4760989.1"/>
    </source>
</evidence>
<name>A0A7W7HUC2_9ACTN</name>
<organism evidence="2 3">
    <name type="scientific">Actinoplanes digitatis</name>
    <dbReference type="NCBI Taxonomy" id="1868"/>
    <lineage>
        <taxon>Bacteria</taxon>
        <taxon>Bacillati</taxon>
        <taxon>Actinomycetota</taxon>
        <taxon>Actinomycetes</taxon>
        <taxon>Micromonosporales</taxon>
        <taxon>Micromonosporaceae</taxon>
        <taxon>Actinoplanes</taxon>
    </lineage>
</organism>